<dbReference type="AlphaFoldDB" id="A6MN91"/>
<proteinExistence type="predicted"/>
<evidence type="ECO:0000313" key="1">
    <source>
        <dbReference type="EMBL" id="ABQ95635.1"/>
    </source>
</evidence>
<name>A6MN91_9DEIN</name>
<dbReference type="EMBL" id="EF407946">
    <property type="protein sequence ID" value="ABQ95635.1"/>
    <property type="molecule type" value="Genomic_DNA"/>
</dbReference>
<reference evidence="1" key="1">
    <citation type="journal article" date="2007" name="Plasmid">
        <title>Sequence analysis and characterizations of two novel plasmids isolated from Thermus sp. 4C.</title>
        <authorList>
            <person name="Ruan L."/>
            <person name="Xu X."/>
        </authorList>
    </citation>
    <scope>NUCLEOTIDE SEQUENCE</scope>
    <source>
        <strain evidence="1">4C</strain>
        <plasmid evidence="1">pL4C</plasmid>
    </source>
</reference>
<keyword evidence="1" id="KW-0614">Plasmid</keyword>
<protein>
    <submittedName>
        <fullName evidence="1">Uncharacterized protein</fullName>
    </submittedName>
</protein>
<organism evidence="1">
    <name type="scientific">Thermus sp. 4C</name>
    <dbReference type="NCBI Taxonomy" id="446041"/>
    <lineage>
        <taxon>Bacteria</taxon>
        <taxon>Thermotogati</taxon>
        <taxon>Deinococcota</taxon>
        <taxon>Deinococci</taxon>
        <taxon>Thermales</taxon>
        <taxon>Thermaceae</taxon>
        <taxon>Thermus</taxon>
    </lineage>
</organism>
<sequence length="524" mass="58824">MPMEKKAWFQEVSLAKVFETMVDLEGARAALRFLSGKGAGPLSPDAPPPPEVEAELQAFAEALTPERLSGAIRLAPEGVHLFGGAFFLPYGDGWAYGEGLQRAHTWAAWMWSLGHYEETWEVLERLLPGKKKGTPQLPRRRHPAYRLLLSYGDYLALTHTPRDPVAWAWLLDLDPSRVREVVDRALAQWLRDEEASRDFREAFQPWEVLRHLGNPAAYLHARRLLALDGERFFREWRRHPEALLSFLSLGHVSLDWEAYRGLLRRGYALLRAQGWGEGEARWLLAYPSLTRGVRKEPPFAEGRVPRELLSRLLSLLLRAGILQEPGRGLPWLRELDHEDWGLLLGLLAEDPDPSPAQEEAMVAVLRAWGRGPGEEDALLALPLLKRALEEPWRFAALRDKNLGLRALAERALGRPEPLFPGPFARGGLVAVELLSPEALEEEGKAMGHCLGREAWTWVFLGEKRFFGLRDGEGRPVATLALWRAPEGWRAAEVRGPGNAEVSPEVRAFAQELAEAAQAPQSLAL</sequence>
<accession>A6MN91</accession>
<geneLocation type="plasmid" evidence="1">
    <name>pL4C</name>
</geneLocation>